<name>A0AAW4PXV2_9EURY</name>
<gene>
    <name evidence="1" type="ORF">EGH21_18930</name>
</gene>
<dbReference type="EMBL" id="RKLR01000010">
    <property type="protein sequence ID" value="MBX0325107.1"/>
    <property type="molecule type" value="Genomic_DNA"/>
</dbReference>
<dbReference type="Proteomes" id="UP001430377">
    <property type="component" value="Unassembled WGS sequence"/>
</dbReference>
<evidence type="ECO:0000313" key="1">
    <source>
        <dbReference type="EMBL" id="MBX0325107.1"/>
    </source>
</evidence>
<organism evidence="1 2">
    <name type="scientific">Haloarcula rubra</name>
    <dbReference type="NCBI Taxonomy" id="2487747"/>
    <lineage>
        <taxon>Archaea</taxon>
        <taxon>Methanobacteriati</taxon>
        <taxon>Methanobacteriota</taxon>
        <taxon>Stenosarchaea group</taxon>
        <taxon>Halobacteria</taxon>
        <taxon>Halobacteriales</taxon>
        <taxon>Haloarculaceae</taxon>
        <taxon>Haloarcula</taxon>
    </lineage>
</organism>
<protein>
    <recommendedName>
        <fullName evidence="3">HNH nuclease domain-containing protein</fullName>
    </recommendedName>
</protein>
<evidence type="ECO:0000313" key="2">
    <source>
        <dbReference type="Proteomes" id="UP001430377"/>
    </source>
</evidence>
<accession>A0AAW4PXV2</accession>
<dbReference type="AlphaFoldDB" id="A0AAW4PXV2"/>
<dbReference type="RefSeq" id="WP_220619972.1">
    <property type="nucleotide sequence ID" value="NZ_RKLR01000010.1"/>
</dbReference>
<reference evidence="1 2" key="1">
    <citation type="submission" date="2021-06" db="EMBL/GenBank/DDBJ databases">
        <title>Halomicroarcula sp. a new haloarchaeum isolated from saline soil.</title>
        <authorList>
            <person name="Duran-Viseras A."/>
            <person name="Sanchez-Porro C."/>
            <person name="Ventosa A."/>
        </authorList>
    </citation>
    <scope>NUCLEOTIDE SEQUENCE [LARGE SCALE GENOMIC DNA]</scope>
    <source>
        <strain evidence="1 2">F13</strain>
    </source>
</reference>
<evidence type="ECO:0008006" key="3">
    <source>
        <dbReference type="Google" id="ProtNLM"/>
    </source>
</evidence>
<keyword evidence="2" id="KW-1185">Reference proteome</keyword>
<comment type="caution">
    <text evidence="1">The sequence shown here is derived from an EMBL/GenBank/DDBJ whole genome shotgun (WGS) entry which is preliminary data.</text>
</comment>
<proteinExistence type="predicted"/>
<sequence length="601" mass="68233">MKAPYTRIDDRTSLNAIFDEVDWELGSNLAVKKPMANVLTLQSAPPTVEGRSITGTADSPFICAAEFSQSHHWPTAGVWEVLDAETATLWLVDGRTIRDWPWAVYSAVTDTVAETVGLSGDRVSTLLSSTAARLTEKMLDRGPIRQPSDYREHYHRHGYRWTVDRVDRRSLESFIRWNFLNHPQRRDNEAQTLECIITGLRYMATQLRAEADIVEHLDRPSDERPRLSRQPFIRIAYPTDTHRRETNVAVRSHTDLQATKLNPIETDVATAIEGVESAHDLDIVHSPVEVCSQPAEVIDAGKASDIAPVRVGADRWERAHPTELEAHSRTTSDAVRRFIITRLGLDPNESQFERVFIHLVQYLREVGGLQPRAPSCAASQQLRTLTGSTDLPLPLLHWCAVTGLFGIPTFETPDLFTALPYSHTLSAAAERLHRHHSTVRNLCRGCGTYFDVDPESPRWTCERCSPEVSPTLERTELSAFEADQESHCYICLSPVATGQLQRHHIIPRDVFEDDRVRDRPVNTVTVHAAKCPGHPHAISHQTLDADIDRAWNHQLVEHEPARWFNLTHLAWVLHELGDQMAPPTRQRVIELIYRMWTEQFE</sequence>